<dbReference type="Gene3D" id="3.10.20.90">
    <property type="entry name" value="Phosphatidylinositol 3-kinase Catalytic Subunit, Chain A, domain 1"/>
    <property type="match status" value="1"/>
</dbReference>
<dbReference type="PANTHER" id="PTHR16484:SF17">
    <property type="entry name" value="BAZOOKA, ISOFORM B"/>
    <property type="match status" value="1"/>
</dbReference>
<feature type="region of interest" description="Disordered" evidence="5">
    <location>
        <begin position="1601"/>
        <end position="1655"/>
    </location>
</feature>
<feature type="domain" description="PDZ" evidence="6">
    <location>
        <begin position="456"/>
        <end position="529"/>
    </location>
</feature>
<sequence length="1655" mass="185348">MKVVVCFGAVKVVVPCGNGELYVRDLIEKAILRYKKATGKPPEYWVNVRSLENLNDGGILDLDDQVYDVADDREKLLAIFEEQGRPLPPHNGGDGTSASSAGTASPEMFHSEIGSVLARDQRNQQVGYQAYNIHDVDVDVTSRLQVTDNKLHVRHGSEPALRSVSPISPEERYNDDDNEKRWTPTILEQKEHSSHRNSSTPKENNNGYQQRNGTEEEISTVFSRFGRDSARQSILGNHPSMYKWAEAQDKVDIQDTDRHDPVGGDLPVGEKSPADGSSQDSDIDSFVIELRNDGSPVGLHVVPYTDAKDGRELGMLVRGVEEGSKASTDGRILVNDRIIEINNLTLSDVTFERAQDIFRKAMTTFPYVRLRIERDKHPSRQISEEDNVHHNWNVDVMSEKPTPKYPHLELPDVAKDAGTPSSKKAPPAVPLRSPNTVLSTPIKDRTNVRKIGKKLHIQLTKGPQGLGFSITTRDNPTGGKNPIYIKNILPKGAAINDGRLKSGDRLLEVNGNEMTGKSQADAVSILRSTKLGSDVVLVISRQEAVGNKLPRQLVRDVPEVPQPIEHQEEITPTKTKEILTFDIPLNETGSAGLGLSVKGKTTGNGKEGEKVPGSKDLGIFIKSVIHGGAASKDGRLRPNDQLLYINDESLLGLANSDAMEMLRKSMSSEKSPRSTIKLLIARRSDASLPTSPLSPSTIGFKMHSQDSLHGSNDQAIDIGLSVSRSEDSLNRHTPSSHISAASASASETSENSDNTVLYNPPKELEFEYDQVPESLQHPSLRRLKNLEGKNLARNNSYNLAMGPASNPPKFTTDLETVDGSKVGSAGTITTHSSTGIVAPTLPMGNTETVIIEDTDTEQDGVAAETSINAPSSSQWLKENGDQKSSEDDGAAFFQREGFGRQSISEKHKGSATIDAKQTDWYAKHRKHPPETDETASDDSSQANLTGLQNVVSVSPLEGTFLNHDELDSCDSTQSNTGSPGDDSDIGPSLGMKKSSSLESLQTMVAEVTKDETNLYPRPRQKVVRGRGCNESFRAAVDRSYDDDVDDEFDDEEMQTLDAVEEGSEAESRSRSGSTRSSIDSLTHVTDPITGNQLALPKNKQSHRQKKKSGLFKGLGHMFKFGQKRRGMGEGGRQSDLLQKQKEDEIERYKARLAAKEEHQRIQEQHKKLREQEALKRQQEDEQVNHQALNREAINKSQRMLQLRQQHQQRHHPRHDEYEDEEHKYKKNEQRVSDSDGGYSDYSNHSSATDANITQYLTQREQKFAESRNSPVPKSTEYAKLRQSGGRDSPNPAPRTHDYLDHTRPELRYSDYYSTQPRSNAYTYGSLGRPAKLHPQRQLDQTGNNQRHENPVPTTQRQYATHSSHGRTTPTVMTGHQESGSHYGSLGRTTPTVMAEHQEGSSHYSSHGRTMPSVMAEHQERSSHFSSHGRTTPSVMPEYQERSSHYSSHGRTIPSVMAEHQEKSSHERTMPSVMPEYQEKSSHYSSHGQTLPSGMAEHQERSSHYSSHGRTTPSVMPEYQEKSSHYRSHGRTTPIVRAEHCDTDSHYSEHGNYVDQRRYRDSGNYDDQVSYRNARQYKESVDVRNHRHSGFYEDSYYQKPQQDYTNNQNYGNNETYKDSRQYDDRRNYRDTENYVEPQNYDNSRYYFKDRRDPEKV</sequence>
<name>A0ABM0MFR8_SACKO</name>
<keyword evidence="2" id="KW-0132">Cell division</keyword>
<feature type="region of interest" description="Disordered" evidence="5">
    <location>
        <begin position="961"/>
        <end position="997"/>
    </location>
</feature>
<feature type="region of interest" description="Disordered" evidence="5">
    <location>
        <begin position="255"/>
        <end position="281"/>
    </location>
</feature>
<feature type="compositionally biased region" description="Basic and acidic residues" evidence="5">
    <location>
        <begin position="1138"/>
        <end position="1183"/>
    </location>
</feature>
<feature type="region of interest" description="Disordered" evidence="5">
    <location>
        <begin position="412"/>
        <end position="439"/>
    </location>
</feature>
<feature type="compositionally biased region" description="Polar residues" evidence="5">
    <location>
        <begin position="1351"/>
        <end position="1391"/>
    </location>
</feature>
<feature type="compositionally biased region" description="Basic and acidic residues" evidence="5">
    <location>
        <begin position="1614"/>
        <end position="1631"/>
    </location>
</feature>
<dbReference type="GeneID" id="100371218"/>
<feature type="compositionally biased region" description="Low complexity" evidence="5">
    <location>
        <begin position="735"/>
        <end position="752"/>
    </location>
</feature>
<dbReference type="Pfam" id="PF12053">
    <property type="entry name" value="Par3_HAL_N_term"/>
    <property type="match status" value="1"/>
</dbReference>
<dbReference type="PANTHER" id="PTHR16484">
    <property type="entry name" value="PARTITIONING DEFECTIVE 3 RELATED"/>
    <property type="match status" value="1"/>
</dbReference>
<feature type="compositionally biased region" description="Basic and acidic residues" evidence="5">
    <location>
        <begin position="1294"/>
        <end position="1308"/>
    </location>
</feature>
<feature type="compositionally biased region" description="Low complexity" evidence="5">
    <location>
        <begin position="687"/>
        <end position="697"/>
    </location>
</feature>
<keyword evidence="4" id="KW-0131">Cell cycle</keyword>
<feature type="compositionally biased region" description="Basic and acidic residues" evidence="5">
    <location>
        <begin position="1645"/>
        <end position="1655"/>
    </location>
</feature>
<proteinExistence type="inferred from homology"/>
<evidence type="ECO:0000256" key="5">
    <source>
        <dbReference type="SAM" id="MobiDB-lite"/>
    </source>
</evidence>
<feature type="region of interest" description="Disordered" evidence="5">
    <location>
        <begin position="1475"/>
        <end position="1532"/>
    </location>
</feature>
<dbReference type="Pfam" id="PF00595">
    <property type="entry name" value="PDZ"/>
    <property type="match status" value="3"/>
</dbReference>
<feature type="region of interest" description="Disordered" evidence="5">
    <location>
        <begin position="83"/>
        <end position="105"/>
    </location>
</feature>
<dbReference type="CDD" id="cd06691">
    <property type="entry name" value="PDZ1_Par3-like"/>
    <property type="match status" value="1"/>
</dbReference>
<evidence type="ECO:0000256" key="1">
    <source>
        <dbReference type="ARBA" id="ARBA00005358"/>
    </source>
</evidence>
<feature type="region of interest" description="Disordered" evidence="5">
    <location>
        <begin position="150"/>
        <end position="214"/>
    </location>
</feature>
<feature type="compositionally biased region" description="Acidic residues" evidence="5">
    <location>
        <begin position="1042"/>
        <end position="1064"/>
    </location>
</feature>
<gene>
    <name evidence="8" type="primary">LOC100371218</name>
</gene>
<reference evidence="8" key="1">
    <citation type="submission" date="2025-08" db="UniProtKB">
        <authorList>
            <consortium name="RefSeq"/>
        </authorList>
    </citation>
    <scope>IDENTIFICATION</scope>
    <source>
        <tissue evidence="8">Testes</tissue>
    </source>
</reference>
<dbReference type="InterPro" id="IPR021922">
    <property type="entry name" value="Par3/HAL_N"/>
</dbReference>
<feature type="region of interest" description="Disordered" evidence="5">
    <location>
        <begin position="1037"/>
        <end position="1249"/>
    </location>
</feature>
<keyword evidence="3" id="KW-0677">Repeat</keyword>
<feature type="compositionally biased region" description="Low complexity" evidence="5">
    <location>
        <begin position="96"/>
        <end position="105"/>
    </location>
</feature>
<feature type="compositionally biased region" description="Polar residues" evidence="5">
    <location>
        <begin position="1423"/>
        <end position="1433"/>
    </location>
</feature>
<feature type="compositionally biased region" description="Basic residues" evidence="5">
    <location>
        <begin position="1099"/>
        <end position="1109"/>
    </location>
</feature>
<organism evidence="7 8">
    <name type="scientific">Saccoglossus kowalevskii</name>
    <name type="common">Acorn worm</name>
    <dbReference type="NCBI Taxonomy" id="10224"/>
    <lineage>
        <taxon>Eukaryota</taxon>
        <taxon>Metazoa</taxon>
        <taxon>Hemichordata</taxon>
        <taxon>Enteropneusta</taxon>
        <taxon>Harrimaniidae</taxon>
        <taxon>Saccoglossus</taxon>
    </lineage>
</organism>
<feature type="compositionally biased region" description="Polar residues" evidence="5">
    <location>
        <begin position="196"/>
        <end position="212"/>
    </location>
</feature>
<feature type="compositionally biased region" description="Polar residues" evidence="5">
    <location>
        <begin position="969"/>
        <end position="978"/>
    </location>
</feature>
<dbReference type="Gene3D" id="2.30.42.10">
    <property type="match status" value="3"/>
</dbReference>
<dbReference type="Proteomes" id="UP000694865">
    <property type="component" value="Unplaced"/>
</dbReference>
<evidence type="ECO:0000256" key="3">
    <source>
        <dbReference type="ARBA" id="ARBA00022737"/>
    </source>
</evidence>
<feature type="compositionally biased region" description="Polar residues" evidence="5">
    <location>
        <begin position="1482"/>
        <end position="1491"/>
    </location>
</feature>
<feature type="compositionally biased region" description="Polar residues" evidence="5">
    <location>
        <begin position="1078"/>
        <end position="1092"/>
    </location>
</feature>
<feature type="compositionally biased region" description="Polar residues" evidence="5">
    <location>
        <begin position="865"/>
        <end position="876"/>
    </location>
</feature>
<dbReference type="CDD" id="cd23058">
    <property type="entry name" value="PDZ2_Par3-like"/>
    <property type="match status" value="1"/>
</dbReference>
<dbReference type="CDD" id="cd23059">
    <property type="entry name" value="PDZ3_Par3-like"/>
    <property type="match status" value="1"/>
</dbReference>
<comment type="similarity">
    <text evidence="1">Belongs to the PAR3 family.</text>
</comment>
<evidence type="ECO:0000313" key="8">
    <source>
        <dbReference type="RefSeq" id="XP_006818859.1"/>
    </source>
</evidence>
<keyword evidence="7" id="KW-1185">Reference proteome</keyword>
<accession>A0ABM0MFR8</accession>
<feature type="compositionally biased region" description="Polar residues" evidence="5">
    <location>
        <begin position="1311"/>
        <end position="1322"/>
    </location>
</feature>
<dbReference type="SUPFAM" id="SSF50156">
    <property type="entry name" value="PDZ domain-like"/>
    <property type="match status" value="3"/>
</dbReference>
<dbReference type="PROSITE" id="PS50106">
    <property type="entry name" value="PDZ"/>
    <property type="match status" value="3"/>
</dbReference>
<feature type="compositionally biased region" description="Basic and acidic residues" evidence="5">
    <location>
        <begin position="178"/>
        <end position="194"/>
    </location>
</feature>
<feature type="compositionally biased region" description="Polar residues" evidence="5">
    <location>
        <begin position="1503"/>
        <end position="1513"/>
    </location>
</feature>
<feature type="region of interest" description="Disordered" evidence="5">
    <location>
        <begin position="1261"/>
        <end position="1450"/>
    </location>
</feature>
<evidence type="ECO:0000256" key="2">
    <source>
        <dbReference type="ARBA" id="ARBA00022618"/>
    </source>
</evidence>
<dbReference type="RefSeq" id="XP_006818859.1">
    <property type="nucleotide sequence ID" value="XM_006818796.1"/>
</dbReference>
<feature type="region of interest" description="Disordered" evidence="5">
    <location>
        <begin position="865"/>
        <end position="942"/>
    </location>
</feature>
<evidence type="ECO:0000259" key="6">
    <source>
        <dbReference type="PROSITE" id="PS50106"/>
    </source>
</evidence>
<feature type="compositionally biased region" description="Basic and acidic residues" evidence="5">
    <location>
        <begin position="1213"/>
        <end position="1233"/>
    </location>
</feature>
<feature type="compositionally biased region" description="Low complexity" evidence="5">
    <location>
        <begin position="1234"/>
        <end position="1246"/>
    </location>
</feature>
<protein>
    <submittedName>
        <fullName evidence="8">Partitioning defective 3 homolog</fullName>
    </submittedName>
</protein>
<dbReference type="InterPro" id="IPR052213">
    <property type="entry name" value="PAR3"/>
</dbReference>
<evidence type="ECO:0000313" key="7">
    <source>
        <dbReference type="Proteomes" id="UP000694865"/>
    </source>
</evidence>
<feature type="compositionally biased region" description="Polar residues" evidence="5">
    <location>
        <begin position="1601"/>
        <end position="1613"/>
    </location>
</feature>
<dbReference type="InterPro" id="IPR036034">
    <property type="entry name" value="PDZ_sf"/>
</dbReference>
<feature type="domain" description="PDZ" evidence="6">
    <location>
        <begin position="582"/>
        <end position="665"/>
    </location>
</feature>
<evidence type="ECO:0000256" key="4">
    <source>
        <dbReference type="ARBA" id="ARBA00023306"/>
    </source>
</evidence>
<dbReference type="SMART" id="SM00228">
    <property type="entry name" value="PDZ"/>
    <property type="match status" value="3"/>
</dbReference>
<feature type="domain" description="PDZ" evidence="6">
    <location>
        <begin position="285"/>
        <end position="361"/>
    </location>
</feature>
<feature type="region of interest" description="Disordered" evidence="5">
    <location>
        <begin position="726"/>
        <end position="756"/>
    </location>
</feature>
<dbReference type="InterPro" id="IPR001478">
    <property type="entry name" value="PDZ"/>
</dbReference>
<feature type="region of interest" description="Disordered" evidence="5">
    <location>
        <begin position="687"/>
        <end position="712"/>
    </location>
</feature>